<keyword evidence="4" id="KW-0521">NADP</keyword>
<dbReference type="GeneID" id="64859790"/>
<dbReference type="InterPro" id="IPR017438">
    <property type="entry name" value="ATP-NAD_kinase_N"/>
</dbReference>
<dbReference type="PANTHER" id="PTHR20275:SF26">
    <property type="entry name" value="NADH KINASE POS5, MITOCHONDRIAL"/>
    <property type="match status" value="1"/>
</dbReference>
<dbReference type="OrthoDB" id="24581at2759"/>
<dbReference type="FunFam" id="2.60.200.30:FF:000014">
    <property type="entry name" value="Mitochondrial NADH kinase"/>
    <property type="match status" value="1"/>
</dbReference>
<evidence type="ECO:0000256" key="5">
    <source>
        <dbReference type="ARBA" id="ARBA00023027"/>
    </source>
</evidence>
<keyword evidence="3 6" id="KW-0418">Kinase</keyword>
<dbReference type="Gene3D" id="3.40.50.10330">
    <property type="entry name" value="Probable inorganic polyphosphate/atp-NAD kinase, domain 1"/>
    <property type="match status" value="1"/>
</dbReference>
<comment type="similarity">
    <text evidence="1">Belongs to the NAD kinase family.</text>
</comment>
<sequence>MQKFFSSRWFGLSLKYNIRRQFQRAYHNIEYPHLKKLNNSPYVRLKPVTNLRAGNNAEFVTSPNSKLQSLIWHTPVQNVLITKKPWTPSTREAMVEFITYLHDKYPSINIIVQPDVAEEISQDFRSPMNNDPNRPHVLYTGTPGNIVNKTDLLVTLGGDGTILHGVSMFGNEQVPPVLAFSLGTLGFLLPFDFKEYKEVFERVTSSRAKCLHRTRLECCVIRKGDEENPKILHAMNDIFLHRGNSPHLANLDIFIDGNYLTRTIADGVALATPTGSTAYSLSAGGSIVSPLVPSILLTPICPRSLSFRPLILPHSSHIVIKVSSKINQRVTNNVVNLSVDGIPQEDLHVGDEIHVVNEVGTIYMDGTKLPSMKRGTKTNEEGKDTQTFQNIKDTKQKKDQSGIYCVAKSENDWTKGINELLGFNSSFRFTRRQKDN</sequence>
<dbReference type="SUPFAM" id="SSF111331">
    <property type="entry name" value="NAD kinase/diacylglycerol kinase-like"/>
    <property type="match status" value="1"/>
</dbReference>
<dbReference type="InterPro" id="IPR017437">
    <property type="entry name" value="ATP-NAD_kinase_PpnK-typ_C"/>
</dbReference>
<dbReference type="GO" id="GO:0019674">
    <property type="term" value="P:NAD+ metabolic process"/>
    <property type="evidence" value="ECO:0007669"/>
    <property type="project" value="InterPro"/>
</dbReference>
<evidence type="ECO:0000256" key="1">
    <source>
        <dbReference type="ARBA" id="ARBA00010995"/>
    </source>
</evidence>
<dbReference type="Gene3D" id="2.60.200.30">
    <property type="entry name" value="Probable inorganic polyphosphate/atp-NAD kinase, domain 2"/>
    <property type="match status" value="1"/>
</dbReference>
<gene>
    <name evidence="6" type="ORF">KABA2_11S01298</name>
</gene>
<dbReference type="InterPro" id="IPR002504">
    <property type="entry name" value="NADK"/>
</dbReference>
<accession>A0A8H2VJS0</accession>
<evidence type="ECO:0000256" key="3">
    <source>
        <dbReference type="ARBA" id="ARBA00022777"/>
    </source>
</evidence>
<organism evidence="6 7">
    <name type="scientific">Maudiozyma barnettii</name>
    <dbReference type="NCBI Taxonomy" id="61262"/>
    <lineage>
        <taxon>Eukaryota</taxon>
        <taxon>Fungi</taxon>
        <taxon>Dikarya</taxon>
        <taxon>Ascomycota</taxon>
        <taxon>Saccharomycotina</taxon>
        <taxon>Saccharomycetes</taxon>
        <taxon>Saccharomycetales</taxon>
        <taxon>Saccharomycetaceae</taxon>
        <taxon>Maudiozyma</taxon>
    </lineage>
</organism>
<dbReference type="FunFam" id="3.40.50.10330:FF:000034">
    <property type="entry name" value="Mitochondrial NADH kinase"/>
    <property type="match status" value="1"/>
</dbReference>
<reference evidence="6 7" key="1">
    <citation type="submission" date="2020-05" db="EMBL/GenBank/DDBJ databases">
        <authorList>
            <person name="Casaregola S."/>
            <person name="Devillers H."/>
            <person name="Grondin C."/>
        </authorList>
    </citation>
    <scope>NUCLEOTIDE SEQUENCE [LARGE SCALE GENOMIC DNA]</scope>
    <source>
        <strain evidence="6 7">CLIB 1767</strain>
    </source>
</reference>
<protein>
    <submittedName>
        <fullName evidence="6">Similar to Saccharomyces cerevisiae YPL188W POS5 Mitochondrial NADH kinase, phosphorylates NADH</fullName>
    </submittedName>
</protein>
<dbReference type="GO" id="GO:0006741">
    <property type="term" value="P:NADP+ biosynthetic process"/>
    <property type="evidence" value="ECO:0007669"/>
    <property type="project" value="InterPro"/>
</dbReference>
<name>A0A8H2VJS0_9SACH</name>
<dbReference type="RefSeq" id="XP_041408545.1">
    <property type="nucleotide sequence ID" value="XM_041552611.1"/>
</dbReference>
<comment type="caution">
    <text evidence="6">The sequence shown here is derived from an EMBL/GenBank/DDBJ whole genome shotgun (WGS) entry which is preliminary data.</text>
</comment>
<dbReference type="GO" id="GO:0003951">
    <property type="term" value="F:NAD+ kinase activity"/>
    <property type="evidence" value="ECO:0007669"/>
    <property type="project" value="InterPro"/>
</dbReference>
<keyword evidence="7" id="KW-1185">Reference proteome</keyword>
<dbReference type="HAMAP" id="MF_00361">
    <property type="entry name" value="NAD_kinase"/>
    <property type="match status" value="1"/>
</dbReference>
<evidence type="ECO:0000313" key="7">
    <source>
        <dbReference type="Proteomes" id="UP000644660"/>
    </source>
</evidence>
<keyword evidence="2" id="KW-0808">Transferase</keyword>
<evidence type="ECO:0000256" key="4">
    <source>
        <dbReference type="ARBA" id="ARBA00022857"/>
    </source>
</evidence>
<evidence type="ECO:0000256" key="2">
    <source>
        <dbReference type="ARBA" id="ARBA00022679"/>
    </source>
</evidence>
<dbReference type="Pfam" id="PF20143">
    <property type="entry name" value="NAD_kinase_C"/>
    <property type="match status" value="1"/>
</dbReference>
<dbReference type="AlphaFoldDB" id="A0A8H2VJS0"/>
<dbReference type="Pfam" id="PF01513">
    <property type="entry name" value="NAD_kinase"/>
    <property type="match status" value="1"/>
</dbReference>
<keyword evidence="5" id="KW-0520">NAD</keyword>
<dbReference type="PANTHER" id="PTHR20275">
    <property type="entry name" value="NAD KINASE"/>
    <property type="match status" value="1"/>
</dbReference>
<evidence type="ECO:0000313" key="6">
    <source>
        <dbReference type="EMBL" id="CAB4256701.1"/>
    </source>
</evidence>
<dbReference type="EMBL" id="CAEFZW010000011">
    <property type="protein sequence ID" value="CAB4256701.1"/>
    <property type="molecule type" value="Genomic_DNA"/>
</dbReference>
<dbReference type="InterPro" id="IPR016064">
    <property type="entry name" value="NAD/diacylglycerol_kinase_sf"/>
</dbReference>
<proteinExistence type="inferred from homology"/>
<dbReference type="Proteomes" id="UP000644660">
    <property type="component" value="Unassembled WGS sequence"/>
</dbReference>